<dbReference type="PRINTS" id="PR00502">
    <property type="entry name" value="NUDIXFAMILY"/>
</dbReference>
<comment type="cofactor">
    <cofactor evidence="1">
        <name>Mg(2+)</name>
        <dbReference type="ChEBI" id="CHEBI:18420"/>
    </cofactor>
</comment>
<dbReference type="InterPro" id="IPR015797">
    <property type="entry name" value="NUDIX_hydrolase-like_dom_sf"/>
</dbReference>
<dbReference type="InterPro" id="IPR020476">
    <property type="entry name" value="Nudix_hydrolase"/>
</dbReference>
<dbReference type="Gene3D" id="3.90.79.10">
    <property type="entry name" value="Nucleoside Triphosphate Pyrophosphohydrolase"/>
    <property type="match status" value="1"/>
</dbReference>
<gene>
    <name evidence="7" type="ORF">ACFOUW_35745</name>
</gene>
<feature type="domain" description="Nudix hydrolase" evidence="6">
    <location>
        <begin position="10"/>
        <end position="155"/>
    </location>
</feature>
<name>A0ABV7YMW9_9ACTN</name>
<dbReference type="InterPro" id="IPR020084">
    <property type="entry name" value="NUDIX_hydrolase_CS"/>
</dbReference>
<sequence length="170" mass="19605">MRLPNDFPVVERTAVRLVLLDAADQLLVFHTHDPNYPELGQWWELPGGGLDKGETYLEAAVRELREETGLVITPDEVGPPSWRRVSSFIYRTERRLQSEVIVKVRLTAVAPDIDESQREEHEADDYTGFRWMPLAEVLVSSERFYPGRLPELLPDFLAGKEIDEPFELWS</sequence>
<dbReference type="CDD" id="cd04685">
    <property type="entry name" value="NUDIX_Hydrolase"/>
    <property type="match status" value="1"/>
</dbReference>
<organism evidence="7 8">
    <name type="scientific">Tenggerimyces flavus</name>
    <dbReference type="NCBI Taxonomy" id="1708749"/>
    <lineage>
        <taxon>Bacteria</taxon>
        <taxon>Bacillati</taxon>
        <taxon>Actinomycetota</taxon>
        <taxon>Actinomycetes</taxon>
        <taxon>Propionibacteriales</taxon>
        <taxon>Nocardioidaceae</taxon>
        <taxon>Tenggerimyces</taxon>
    </lineage>
</organism>
<dbReference type="Pfam" id="PF00293">
    <property type="entry name" value="NUDIX"/>
    <property type="match status" value="1"/>
</dbReference>
<comment type="similarity">
    <text evidence="2 5">Belongs to the Nudix hydrolase family.</text>
</comment>
<reference evidence="8" key="1">
    <citation type="journal article" date="2019" name="Int. J. Syst. Evol. Microbiol.">
        <title>The Global Catalogue of Microorganisms (GCM) 10K type strain sequencing project: providing services to taxonomists for standard genome sequencing and annotation.</title>
        <authorList>
            <consortium name="The Broad Institute Genomics Platform"/>
            <consortium name="The Broad Institute Genome Sequencing Center for Infectious Disease"/>
            <person name="Wu L."/>
            <person name="Ma J."/>
        </authorList>
    </citation>
    <scope>NUCLEOTIDE SEQUENCE [LARGE SCALE GENOMIC DNA]</scope>
    <source>
        <strain evidence="8">CGMCC 4.7241</strain>
    </source>
</reference>
<evidence type="ECO:0000313" key="8">
    <source>
        <dbReference type="Proteomes" id="UP001595699"/>
    </source>
</evidence>
<accession>A0ABV7YMW9</accession>
<evidence type="ECO:0000256" key="3">
    <source>
        <dbReference type="ARBA" id="ARBA00022801"/>
    </source>
</evidence>
<keyword evidence="4" id="KW-0460">Magnesium</keyword>
<dbReference type="InterPro" id="IPR000086">
    <property type="entry name" value="NUDIX_hydrolase_dom"/>
</dbReference>
<keyword evidence="8" id="KW-1185">Reference proteome</keyword>
<evidence type="ECO:0000256" key="5">
    <source>
        <dbReference type="RuleBase" id="RU003476"/>
    </source>
</evidence>
<protein>
    <submittedName>
        <fullName evidence="7">NUDIX hydrolase</fullName>
    </submittedName>
</protein>
<evidence type="ECO:0000256" key="1">
    <source>
        <dbReference type="ARBA" id="ARBA00001946"/>
    </source>
</evidence>
<dbReference type="RefSeq" id="WP_205117554.1">
    <property type="nucleotide sequence ID" value="NZ_JAFBCM010000001.1"/>
</dbReference>
<evidence type="ECO:0000313" key="7">
    <source>
        <dbReference type="EMBL" id="MFC3766228.1"/>
    </source>
</evidence>
<proteinExistence type="inferred from homology"/>
<dbReference type="SUPFAM" id="SSF55811">
    <property type="entry name" value="Nudix"/>
    <property type="match status" value="1"/>
</dbReference>
<evidence type="ECO:0000256" key="4">
    <source>
        <dbReference type="ARBA" id="ARBA00022842"/>
    </source>
</evidence>
<dbReference type="PROSITE" id="PS00893">
    <property type="entry name" value="NUDIX_BOX"/>
    <property type="match status" value="1"/>
</dbReference>
<keyword evidence="3 5" id="KW-0378">Hydrolase</keyword>
<comment type="caution">
    <text evidence="7">The sequence shown here is derived from an EMBL/GenBank/DDBJ whole genome shotgun (WGS) entry which is preliminary data.</text>
</comment>
<dbReference type="EMBL" id="JBHRZH010000050">
    <property type="protein sequence ID" value="MFC3766228.1"/>
    <property type="molecule type" value="Genomic_DNA"/>
</dbReference>
<dbReference type="PANTHER" id="PTHR43046">
    <property type="entry name" value="GDP-MANNOSE MANNOSYL HYDROLASE"/>
    <property type="match status" value="1"/>
</dbReference>
<dbReference type="GO" id="GO:0016787">
    <property type="term" value="F:hydrolase activity"/>
    <property type="evidence" value="ECO:0007669"/>
    <property type="project" value="UniProtKB-KW"/>
</dbReference>
<evidence type="ECO:0000259" key="6">
    <source>
        <dbReference type="PROSITE" id="PS51462"/>
    </source>
</evidence>
<dbReference type="PANTHER" id="PTHR43046:SF12">
    <property type="entry name" value="GDP-MANNOSE MANNOSYL HYDROLASE"/>
    <property type="match status" value="1"/>
</dbReference>
<dbReference type="PROSITE" id="PS51462">
    <property type="entry name" value="NUDIX"/>
    <property type="match status" value="1"/>
</dbReference>
<dbReference type="Proteomes" id="UP001595699">
    <property type="component" value="Unassembled WGS sequence"/>
</dbReference>
<evidence type="ECO:0000256" key="2">
    <source>
        <dbReference type="ARBA" id="ARBA00005582"/>
    </source>
</evidence>